<dbReference type="Proteomes" id="UP000297472">
    <property type="component" value="Unassembled WGS sequence"/>
</dbReference>
<dbReference type="Gene3D" id="1.10.150.240">
    <property type="entry name" value="Putative phosphatase, domain 2"/>
    <property type="match status" value="1"/>
</dbReference>
<sequence length="259" mass="27231">MTSTRSPLSRAETRDRLLSLRGVLFDLDGVLTPTADVHMAAWSRLFTPFLEEQGVSPSYSDADYFRYIDGKPRYDGVRSLLASRGILLPDGDPTDGPELNTVCGLGNRKNQAFTETLVEDGVTPYPGSIEFLDYVVAAGLAVAVVTSSRNGEKTLAAAGIRGRFEIVVDGLLSAERGLAGKPAPDTYELGAALLGLDASQCVVVEDAHSGIQAGRAGNFGLVLGVDRGVGTQTLLDAGADVVVPDLHDLLPNAETEAGV</sequence>
<evidence type="ECO:0000256" key="4">
    <source>
        <dbReference type="ARBA" id="ARBA00022842"/>
    </source>
</evidence>
<dbReference type="Pfam" id="PF00702">
    <property type="entry name" value="Hydrolase"/>
    <property type="match status" value="1"/>
</dbReference>
<dbReference type="InterPro" id="IPR036412">
    <property type="entry name" value="HAD-like_sf"/>
</dbReference>
<evidence type="ECO:0000256" key="5">
    <source>
        <dbReference type="ARBA" id="ARBA00023277"/>
    </source>
</evidence>
<dbReference type="PANTHER" id="PTHR46193:SF18">
    <property type="entry name" value="HEXITOL PHOSPHATASE B"/>
    <property type="match status" value="1"/>
</dbReference>
<organism evidence="6 7">
    <name type="scientific">Cryobacterium cryoconiti</name>
    <dbReference type="NCBI Taxonomy" id="1259239"/>
    <lineage>
        <taxon>Bacteria</taxon>
        <taxon>Bacillati</taxon>
        <taxon>Actinomycetota</taxon>
        <taxon>Actinomycetes</taxon>
        <taxon>Micrococcales</taxon>
        <taxon>Microbacteriaceae</taxon>
        <taxon>Cryobacterium</taxon>
    </lineage>
</organism>
<dbReference type="NCBIfam" id="TIGR01509">
    <property type="entry name" value="HAD-SF-IA-v3"/>
    <property type="match status" value="1"/>
</dbReference>
<evidence type="ECO:0000256" key="2">
    <source>
        <dbReference type="ARBA" id="ARBA00006171"/>
    </source>
</evidence>
<comment type="caution">
    <text evidence="6">The sequence shown here is derived from an EMBL/GenBank/DDBJ whole genome shotgun (WGS) entry which is preliminary data.</text>
</comment>
<dbReference type="GO" id="GO:0016787">
    <property type="term" value="F:hydrolase activity"/>
    <property type="evidence" value="ECO:0007669"/>
    <property type="project" value="UniProtKB-KW"/>
</dbReference>
<keyword evidence="6" id="KW-0378">Hydrolase</keyword>
<dbReference type="InterPro" id="IPR006439">
    <property type="entry name" value="HAD-SF_hydro_IA"/>
</dbReference>
<evidence type="ECO:0000256" key="1">
    <source>
        <dbReference type="ARBA" id="ARBA00001946"/>
    </source>
</evidence>
<dbReference type="EMBL" id="SOHA01000009">
    <property type="protein sequence ID" value="TFD32244.1"/>
    <property type="molecule type" value="Genomic_DNA"/>
</dbReference>
<dbReference type="SFLD" id="SFLDG01129">
    <property type="entry name" value="C1.5:_HAD__Beta-PGM__Phosphata"/>
    <property type="match status" value="1"/>
</dbReference>
<gene>
    <name evidence="6" type="ORF">E3T49_04585</name>
</gene>
<dbReference type="InterPro" id="IPR023198">
    <property type="entry name" value="PGP-like_dom2"/>
</dbReference>
<keyword evidence="5" id="KW-0119">Carbohydrate metabolism</keyword>
<dbReference type="GO" id="GO:0046872">
    <property type="term" value="F:metal ion binding"/>
    <property type="evidence" value="ECO:0007669"/>
    <property type="project" value="UniProtKB-KW"/>
</dbReference>
<evidence type="ECO:0000313" key="6">
    <source>
        <dbReference type="EMBL" id="TFD32244.1"/>
    </source>
</evidence>
<dbReference type="PANTHER" id="PTHR46193">
    <property type="entry name" value="6-PHOSPHOGLUCONATE PHOSPHATASE"/>
    <property type="match status" value="1"/>
</dbReference>
<keyword evidence="7" id="KW-1185">Reference proteome</keyword>
<name>A0A4Y8JWV8_9MICO</name>
<reference evidence="6 7" key="1">
    <citation type="submission" date="2019-03" db="EMBL/GenBank/DDBJ databases">
        <title>Genomics of glacier-inhabiting Cryobacterium strains.</title>
        <authorList>
            <person name="Liu Q."/>
            <person name="Xin Y.-H."/>
        </authorList>
    </citation>
    <scope>NUCLEOTIDE SEQUENCE [LARGE SCALE GENOMIC DNA]</scope>
    <source>
        <strain evidence="6 7">TMT1-51</strain>
    </source>
</reference>
<dbReference type="SFLD" id="SFLDS00003">
    <property type="entry name" value="Haloacid_Dehalogenase"/>
    <property type="match status" value="1"/>
</dbReference>
<dbReference type="OrthoDB" id="9797743at2"/>
<evidence type="ECO:0000313" key="7">
    <source>
        <dbReference type="Proteomes" id="UP000297472"/>
    </source>
</evidence>
<accession>A0A4Y8JWV8</accession>
<protein>
    <submittedName>
        <fullName evidence="6">HAD family hydrolase</fullName>
    </submittedName>
</protein>
<keyword evidence="3" id="KW-0479">Metal-binding</keyword>
<dbReference type="RefSeq" id="WP_134423787.1">
    <property type="nucleotide sequence ID" value="NZ_SOHA01000009.1"/>
</dbReference>
<evidence type="ECO:0000256" key="3">
    <source>
        <dbReference type="ARBA" id="ARBA00022723"/>
    </source>
</evidence>
<comment type="cofactor">
    <cofactor evidence="1">
        <name>Mg(2+)</name>
        <dbReference type="ChEBI" id="CHEBI:18420"/>
    </cofactor>
</comment>
<comment type="similarity">
    <text evidence="2">Belongs to the HAD-like hydrolase superfamily. CbbY/CbbZ/Gph/YieH family.</text>
</comment>
<keyword evidence="4" id="KW-0460">Magnesium</keyword>
<proteinExistence type="inferred from homology"/>
<dbReference type="Gene3D" id="3.40.50.1000">
    <property type="entry name" value="HAD superfamily/HAD-like"/>
    <property type="match status" value="1"/>
</dbReference>
<dbReference type="InterPro" id="IPR051600">
    <property type="entry name" value="Beta-PGM-like"/>
</dbReference>
<dbReference type="SUPFAM" id="SSF56784">
    <property type="entry name" value="HAD-like"/>
    <property type="match status" value="1"/>
</dbReference>
<dbReference type="AlphaFoldDB" id="A0A4Y8JWV8"/>
<dbReference type="InterPro" id="IPR023214">
    <property type="entry name" value="HAD_sf"/>
</dbReference>